<dbReference type="KEGG" id="wcp:H9Q76_11595"/>
<gene>
    <name evidence="1" type="ORF">H9Q76_11595</name>
</gene>
<accession>A0A7G9FLB6</accession>
<keyword evidence="2" id="KW-1185">Reference proteome</keyword>
<organism evidence="1 2">
    <name type="scientific">Wujia chipingensis</name>
    <dbReference type="NCBI Taxonomy" id="2763670"/>
    <lineage>
        <taxon>Bacteria</taxon>
        <taxon>Bacillati</taxon>
        <taxon>Bacillota</taxon>
        <taxon>Clostridia</taxon>
        <taxon>Lachnospirales</taxon>
        <taxon>Lachnospiraceae</taxon>
        <taxon>Wujia</taxon>
    </lineage>
</organism>
<proteinExistence type="predicted"/>
<dbReference type="RefSeq" id="WP_249321131.1">
    <property type="nucleotide sequence ID" value="NZ_CP060632.1"/>
</dbReference>
<evidence type="ECO:0000313" key="1">
    <source>
        <dbReference type="EMBL" id="QNL99347.1"/>
    </source>
</evidence>
<evidence type="ECO:0000313" key="2">
    <source>
        <dbReference type="Proteomes" id="UP000515819"/>
    </source>
</evidence>
<dbReference type="EMBL" id="CP060632">
    <property type="protein sequence ID" value="QNL99347.1"/>
    <property type="molecule type" value="Genomic_DNA"/>
</dbReference>
<sequence length="695" mass="79473">MALPANITAGSDSNVLTIAASNNKGLLIRFLNEQVEDGFYALVIDYLKDSNFDLKNMMVDDDVKTQCTKLYELGEFVDTNIKATGRYEIEEWIEPLFKFVYGDIDPLDVDAPISTSGIYRYSIWLIYLYQRECFGDAMRLIGERIAPLLINLSYQILEDDDRPKNFDKAIMGYLDLINVIMEMGLPADNANSDAYMNNLEVLFDYVVEDPHVGNDYKIQFSIGLFNAYIHNKEYSKAFEFYGLNAEYIPIDNMSVYESFKELIRNTNSAADTTVLSRSVINAISKQEIYNKRIDTLIAEVSSFVRKVYLYIENEPNMKKNLQILGAGASLSDKHNIFEGLYEYNLVFYECGIKDLVNQDNSNKSWEEKYEILDLLYTTLNVIFDGYNVYEISNKIEHQYVELTWIGNYVNANPSLLKLFFSVKEKIKAFKVRKNSILEKSKTNYEIKQMIDDRQKALVFMTAEDMICNGLNSGRINIINNNYDPKVAEKQLIKTYAEIVVPAKYKKAEAPQSGGKFFGKNSGPAMDPDLQKLLSDTKIEEMLLKSEWLWNQYEDKGNDQQTPEEATYSVVCLIKVVEKLLDRKGGSSSRSESSPNKKVIITKTGKVIELSDEGAQTQNNNTTLQPTVIENLNNIIVTLKDKSDANVKYVQAYVNDWLNSVVDAKLDKNSMLQLYEAEELRNKTLTVIKKLRADLL</sequence>
<dbReference type="Proteomes" id="UP000515819">
    <property type="component" value="Chromosome"/>
</dbReference>
<name>A0A7G9FLB6_9FIRM</name>
<reference evidence="1 2" key="1">
    <citation type="submission" date="2020-08" db="EMBL/GenBank/DDBJ databases">
        <authorList>
            <person name="Liu C."/>
            <person name="Sun Q."/>
        </authorList>
    </citation>
    <scope>NUCLEOTIDE SEQUENCE [LARGE SCALE GENOMIC DNA]</scope>
    <source>
        <strain evidence="1 2">NSJ-4</strain>
    </source>
</reference>
<dbReference type="AlphaFoldDB" id="A0A7G9FLB6"/>
<protein>
    <submittedName>
        <fullName evidence="1">Uncharacterized protein</fullName>
    </submittedName>
</protein>